<dbReference type="EMBL" id="ML178825">
    <property type="protein sequence ID" value="TFL01396.1"/>
    <property type="molecule type" value="Genomic_DNA"/>
</dbReference>
<gene>
    <name evidence="1" type="ORF">BDV98DRAFT_568034</name>
</gene>
<accession>A0A5C3QHB0</accession>
<sequence>MMVNQSETWATTRLIQCASLGIKLNDITHKFYIDPERDFDLDREHFTARQSVIDNASVWARQGRREDVSVH</sequence>
<keyword evidence="2" id="KW-1185">Reference proteome</keyword>
<proteinExistence type="predicted"/>
<dbReference type="STRING" id="1884261.A0A5C3QHB0"/>
<evidence type="ECO:0000313" key="2">
    <source>
        <dbReference type="Proteomes" id="UP000305067"/>
    </source>
</evidence>
<reference evidence="1 2" key="1">
    <citation type="journal article" date="2019" name="Nat. Ecol. Evol.">
        <title>Megaphylogeny resolves global patterns of mushroom evolution.</title>
        <authorList>
            <person name="Varga T."/>
            <person name="Krizsan K."/>
            <person name="Foldi C."/>
            <person name="Dima B."/>
            <person name="Sanchez-Garcia M."/>
            <person name="Sanchez-Ramirez S."/>
            <person name="Szollosi G.J."/>
            <person name="Szarkandi J.G."/>
            <person name="Papp V."/>
            <person name="Albert L."/>
            <person name="Andreopoulos W."/>
            <person name="Angelini C."/>
            <person name="Antonin V."/>
            <person name="Barry K.W."/>
            <person name="Bougher N.L."/>
            <person name="Buchanan P."/>
            <person name="Buyck B."/>
            <person name="Bense V."/>
            <person name="Catcheside P."/>
            <person name="Chovatia M."/>
            <person name="Cooper J."/>
            <person name="Damon W."/>
            <person name="Desjardin D."/>
            <person name="Finy P."/>
            <person name="Geml J."/>
            <person name="Haridas S."/>
            <person name="Hughes K."/>
            <person name="Justo A."/>
            <person name="Karasinski D."/>
            <person name="Kautmanova I."/>
            <person name="Kiss B."/>
            <person name="Kocsube S."/>
            <person name="Kotiranta H."/>
            <person name="LaButti K.M."/>
            <person name="Lechner B.E."/>
            <person name="Liimatainen K."/>
            <person name="Lipzen A."/>
            <person name="Lukacs Z."/>
            <person name="Mihaltcheva S."/>
            <person name="Morgado L.N."/>
            <person name="Niskanen T."/>
            <person name="Noordeloos M.E."/>
            <person name="Ohm R.A."/>
            <person name="Ortiz-Santana B."/>
            <person name="Ovrebo C."/>
            <person name="Racz N."/>
            <person name="Riley R."/>
            <person name="Savchenko A."/>
            <person name="Shiryaev A."/>
            <person name="Soop K."/>
            <person name="Spirin V."/>
            <person name="Szebenyi C."/>
            <person name="Tomsovsky M."/>
            <person name="Tulloss R.E."/>
            <person name="Uehling J."/>
            <person name="Grigoriev I.V."/>
            <person name="Vagvolgyi C."/>
            <person name="Papp T."/>
            <person name="Martin F.M."/>
            <person name="Miettinen O."/>
            <person name="Hibbett D.S."/>
            <person name="Nagy L.G."/>
        </authorList>
    </citation>
    <scope>NUCLEOTIDE SEQUENCE [LARGE SCALE GENOMIC DNA]</scope>
    <source>
        <strain evidence="1 2">CBS 309.79</strain>
    </source>
</reference>
<evidence type="ECO:0000313" key="1">
    <source>
        <dbReference type="EMBL" id="TFL01396.1"/>
    </source>
</evidence>
<organism evidence="1 2">
    <name type="scientific">Pterulicium gracile</name>
    <dbReference type="NCBI Taxonomy" id="1884261"/>
    <lineage>
        <taxon>Eukaryota</taxon>
        <taxon>Fungi</taxon>
        <taxon>Dikarya</taxon>
        <taxon>Basidiomycota</taxon>
        <taxon>Agaricomycotina</taxon>
        <taxon>Agaricomycetes</taxon>
        <taxon>Agaricomycetidae</taxon>
        <taxon>Agaricales</taxon>
        <taxon>Pleurotineae</taxon>
        <taxon>Pterulaceae</taxon>
        <taxon>Pterulicium</taxon>
    </lineage>
</organism>
<name>A0A5C3QHB0_9AGAR</name>
<dbReference type="Proteomes" id="UP000305067">
    <property type="component" value="Unassembled WGS sequence"/>
</dbReference>
<protein>
    <submittedName>
        <fullName evidence="1">Uncharacterized protein</fullName>
    </submittedName>
</protein>
<dbReference type="AlphaFoldDB" id="A0A5C3QHB0"/>
<dbReference type="OrthoDB" id="341421at2759"/>